<keyword evidence="9" id="KW-1185">Reference proteome</keyword>
<feature type="transmembrane region" description="Helical" evidence="6">
    <location>
        <begin position="81"/>
        <end position="110"/>
    </location>
</feature>
<keyword evidence="2 5" id="KW-0812">Transmembrane</keyword>
<feature type="transmembrane region" description="Helical" evidence="6">
    <location>
        <begin position="40"/>
        <end position="61"/>
    </location>
</feature>
<dbReference type="PRINTS" id="PR01434">
    <property type="entry name" value="NADHDHGNASE5"/>
</dbReference>
<protein>
    <recommendedName>
        <fullName evidence="7">NADH:quinone oxidoreductase/Mrp antiporter transmembrane domain-containing protein</fullName>
    </recommendedName>
</protein>
<dbReference type="Pfam" id="PF00361">
    <property type="entry name" value="Proton_antipo_M"/>
    <property type="match status" value="1"/>
</dbReference>
<sequence length="533" mass="58326">MDALVVLIPLMPLIGASVIGIGHLFGAIDGEQSETVTADIASWTVFMSSLLALILLGADLLGKNTGFYNVGQWLSSYTLDIHINFVTGGFNVRLAALFSLLLAIVTHFSVNYMHREAGYHRFFFTLSLFCSAILLLVLSGNTIGTFIGWEVAGLCSYFLIAYAYDRPVASANATRVFITNRIGDAAFLLGSGLSYAWGGGVNWNAINTLAAQMSPGEAAAITLCFSVAAFAKSAQLPFTSWLARAMEGPTPSSAVFYGAVMVHAGVYLIILLRPVFEQAPLVMAIVAIVGLVTAVYAFVVGLTQTDVKSSLIFATSGQLGLMFLECGLGFWQLAEWHLCAHAVVRCYQFLTAPSLMHNMQGHYIETSRRQSSSPARRRHLRRVGDVPPWVYVASLQRFWLDPIIDWALLKPVRGLAHDLSYFDDHIVDRVMGSPAPAIKAISSLAQLEERRIGAHLESDSDKFAQGSGLAGTLTEWTAAVVHWFEDHFVLRGIGRNTVNYGRELGHIANMFEQSVLRPRYLLLFVFITLLVAF</sequence>
<evidence type="ECO:0000256" key="5">
    <source>
        <dbReference type="RuleBase" id="RU000320"/>
    </source>
</evidence>
<evidence type="ECO:0000256" key="6">
    <source>
        <dbReference type="SAM" id="Phobius"/>
    </source>
</evidence>
<feature type="transmembrane region" description="Helical" evidence="6">
    <location>
        <begin position="122"/>
        <end position="140"/>
    </location>
</feature>
<keyword evidence="4 6" id="KW-0472">Membrane</keyword>
<feature type="transmembrane region" description="Helical" evidence="6">
    <location>
        <begin position="6"/>
        <end position="28"/>
    </location>
</feature>
<feature type="transmembrane region" description="Helical" evidence="6">
    <location>
        <begin position="278"/>
        <end position="299"/>
    </location>
</feature>
<proteinExistence type="predicted"/>
<evidence type="ECO:0000256" key="4">
    <source>
        <dbReference type="ARBA" id="ARBA00023136"/>
    </source>
</evidence>
<dbReference type="RefSeq" id="WP_127030577.1">
    <property type="nucleotide sequence ID" value="NZ_RYFG02000090.1"/>
</dbReference>
<evidence type="ECO:0000256" key="3">
    <source>
        <dbReference type="ARBA" id="ARBA00022989"/>
    </source>
</evidence>
<dbReference type="EMBL" id="RYFG02000090">
    <property type="protein sequence ID" value="TRW95407.1"/>
    <property type="molecule type" value="Genomic_DNA"/>
</dbReference>
<feature type="transmembrane region" description="Helical" evidence="6">
    <location>
        <begin position="146"/>
        <end position="164"/>
    </location>
</feature>
<feature type="transmembrane region" description="Helical" evidence="6">
    <location>
        <begin position="218"/>
        <end position="242"/>
    </location>
</feature>
<evidence type="ECO:0000259" key="7">
    <source>
        <dbReference type="Pfam" id="PF00361"/>
    </source>
</evidence>
<dbReference type="Proteomes" id="UP000733744">
    <property type="component" value="Unassembled WGS sequence"/>
</dbReference>
<dbReference type="InterPro" id="IPR001750">
    <property type="entry name" value="ND/Mrp_TM"/>
</dbReference>
<dbReference type="PANTHER" id="PTHR42829:SF2">
    <property type="entry name" value="NADH-UBIQUINONE OXIDOREDUCTASE CHAIN 5"/>
    <property type="match status" value="1"/>
</dbReference>
<feature type="transmembrane region" description="Helical" evidence="6">
    <location>
        <begin position="185"/>
        <end position="206"/>
    </location>
</feature>
<gene>
    <name evidence="8" type="ORF">EKO24_010135</name>
</gene>
<feature type="transmembrane region" description="Helical" evidence="6">
    <location>
        <begin position="254"/>
        <end position="272"/>
    </location>
</feature>
<dbReference type="PANTHER" id="PTHR42829">
    <property type="entry name" value="NADH-UBIQUINONE OXIDOREDUCTASE CHAIN 5"/>
    <property type="match status" value="1"/>
</dbReference>
<keyword evidence="3 6" id="KW-1133">Transmembrane helix</keyword>
<feature type="domain" description="NADH:quinone oxidoreductase/Mrp antiporter transmembrane" evidence="7">
    <location>
        <begin position="139"/>
        <end position="361"/>
    </location>
</feature>
<evidence type="ECO:0000313" key="8">
    <source>
        <dbReference type="EMBL" id="TRW95407.1"/>
    </source>
</evidence>
<evidence type="ECO:0000256" key="1">
    <source>
        <dbReference type="ARBA" id="ARBA00004127"/>
    </source>
</evidence>
<reference evidence="8 9" key="1">
    <citation type="journal article" date="2019" name="Antonie Van Leeuwenhoek">
        <title>Description of 'Ca. Methylobacter oryzae' KRF1, a novel species from the environmentally important Methylobacter clade 2.</title>
        <authorList>
            <person name="Khatri K."/>
            <person name="Mohite J.A."/>
            <person name="Pandit P.S."/>
            <person name="Bahulikar R."/>
            <person name="Rahalkar M.C."/>
        </authorList>
    </citation>
    <scope>NUCLEOTIDE SEQUENCE [LARGE SCALE GENOMIC DNA]</scope>
    <source>
        <strain evidence="8 9">KRF1</strain>
    </source>
</reference>
<evidence type="ECO:0000313" key="9">
    <source>
        <dbReference type="Proteomes" id="UP000733744"/>
    </source>
</evidence>
<name>A0ABY3CAM5_9GAMM</name>
<comment type="caution">
    <text evidence="8">The sequence shown here is derived from an EMBL/GenBank/DDBJ whole genome shotgun (WGS) entry which is preliminary data.</text>
</comment>
<evidence type="ECO:0000256" key="2">
    <source>
        <dbReference type="ARBA" id="ARBA00022692"/>
    </source>
</evidence>
<accession>A0ABY3CAM5</accession>
<comment type="subcellular location">
    <subcellularLocation>
        <location evidence="1">Endomembrane system</location>
        <topology evidence="1">Multi-pass membrane protein</topology>
    </subcellularLocation>
    <subcellularLocation>
        <location evidence="5">Membrane</location>
        <topology evidence="5">Multi-pass membrane protein</topology>
    </subcellularLocation>
</comment>
<feature type="transmembrane region" description="Helical" evidence="6">
    <location>
        <begin position="311"/>
        <end position="331"/>
    </location>
</feature>
<dbReference type="InterPro" id="IPR003945">
    <property type="entry name" value="NU5C-like"/>
</dbReference>
<organism evidence="8 9">
    <name type="scientific">Candidatus Methylobacter oryzae</name>
    <dbReference type="NCBI Taxonomy" id="2497749"/>
    <lineage>
        <taxon>Bacteria</taxon>
        <taxon>Pseudomonadati</taxon>
        <taxon>Pseudomonadota</taxon>
        <taxon>Gammaproteobacteria</taxon>
        <taxon>Methylococcales</taxon>
        <taxon>Methylococcaceae</taxon>
        <taxon>Methylobacter</taxon>
    </lineage>
</organism>